<protein>
    <recommendedName>
        <fullName evidence="1">Integrase catalytic domain-containing protein</fullName>
    </recommendedName>
</protein>
<dbReference type="SUPFAM" id="SSF53098">
    <property type="entry name" value="Ribonuclease H-like"/>
    <property type="match status" value="1"/>
</dbReference>
<accession>A0AAW1HZB6</accession>
<dbReference type="AlphaFoldDB" id="A0AAW1HZB6"/>
<dbReference type="Pfam" id="PF22936">
    <property type="entry name" value="Pol_BBD"/>
    <property type="match status" value="1"/>
</dbReference>
<feature type="domain" description="Integrase catalytic" evidence="1">
    <location>
        <begin position="295"/>
        <end position="431"/>
    </location>
</feature>
<dbReference type="Gene3D" id="3.30.420.10">
    <property type="entry name" value="Ribonuclease H-like superfamily/Ribonuclease H"/>
    <property type="match status" value="1"/>
</dbReference>
<proteinExistence type="predicted"/>
<dbReference type="PANTHER" id="PTHR34222">
    <property type="entry name" value="GAG_PRE-INTEGRS DOMAIN-CONTAINING PROTEIN"/>
    <property type="match status" value="1"/>
</dbReference>
<dbReference type="PANTHER" id="PTHR34222:SF94">
    <property type="entry name" value="CCHC-TYPE DOMAIN-CONTAINING PROTEIN"/>
    <property type="match status" value="1"/>
</dbReference>
<dbReference type="PROSITE" id="PS50994">
    <property type="entry name" value="INTEGRASE"/>
    <property type="match status" value="1"/>
</dbReference>
<dbReference type="InterPro" id="IPR054722">
    <property type="entry name" value="PolX-like_BBD"/>
</dbReference>
<gene>
    <name evidence="2" type="ORF">RND81_10G062800</name>
</gene>
<reference evidence="2" key="1">
    <citation type="submission" date="2024-03" db="EMBL/GenBank/DDBJ databases">
        <title>WGS assembly of Saponaria officinalis var. Norfolk2.</title>
        <authorList>
            <person name="Jenkins J."/>
            <person name="Shu S."/>
            <person name="Grimwood J."/>
            <person name="Barry K."/>
            <person name="Goodstein D."/>
            <person name="Schmutz J."/>
            <person name="Leebens-Mack J."/>
            <person name="Osbourn A."/>
        </authorList>
    </citation>
    <scope>NUCLEOTIDE SEQUENCE [LARGE SCALE GENOMIC DNA]</scope>
    <source>
        <strain evidence="2">JIC</strain>
    </source>
</reference>
<evidence type="ECO:0000313" key="3">
    <source>
        <dbReference type="Proteomes" id="UP001443914"/>
    </source>
</evidence>
<dbReference type="GO" id="GO:0015074">
    <property type="term" value="P:DNA integration"/>
    <property type="evidence" value="ECO:0007669"/>
    <property type="project" value="InterPro"/>
</dbReference>
<comment type="caution">
    <text evidence="2">The sequence shown here is derived from an EMBL/GenBank/DDBJ whole genome shotgun (WGS) entry which is preliminary data.</text>
</comment>
<dbReference type="Proteomes" id="UP001443914">
    <property type="component" value="Unassembled WGS sequence"/>
</dbReference>
<sequence length="431" mass="48674">MTVAVYYRKLSMLWDELDKHEPLISCTCRKCECDVGKQHAARRDSDRLHQFLLGLLPDLYGSLRSVLLSQDPLPTLNRAFQTISQEERVRGIDRAKENIVESTGFTVRTSPRPPPRIIPQLSKAEKKALFCSHCKKSGHDVTICFDLLGEIPDWWYELKSAKPQKKGSRDASARVWSSRGDVGNGSNAVHVVAADAPTTSGSQSQIMLYSTPSHHLTGKWIIDTGCSHHVTGDLAFLIDVCDVPSRPVRLPNGQQVHANKIGRVDLTSKIMLDRVLYDLSTRTVIGMGDRLDGLYYLRPENNLVANTVDVVSSLTLWHHRLGYPSVKVVKLLHFLSSTMDDFSRAVWIYLLNDKNEVFNNFVSFIAMISTQFSAALKIVRIDNETEFNCLKPYFRTNGILFQTTCVGTPQQNGRVERKHRHILNVARALRF</sequence>
<keyword evidence="3" id="KW-1185">Reference proteome</keyword>
<dbReference type="InterPro" id="IPR012337">
    <property type="entry name" value="RNaseH-like_sf"/>
</dbReference>
<evidence type="ECO:0000259" key="1">
    <source>
        <dbReference type="PROSITE" id="PS50994"/>
    </source>
</evidence>
<dbReference type="InterPro" id="IPR001584">
    <property type="entry name" value="Integrase_cat-core"/>
</dbReference>
<dbReference type="EMBL" id="JBDFQZ010000010">
    <property type="protein sequence ID" value="KAK9682284.1"/>
    <property type="molecule type" value="Genomic_DNA"/>
</dbReference>
<dbReference type="InterPro" id="IPR036397">
    <property type="entry name" value="RNaseH_sf"/>
</dbReference>
<evidence type="ECO:0000313" key="2">
    <source>
        <dbReference type="EMBL" id="KAK9682284.1"/>
    </source>
</evidence>
<dbReference type="GO" id="GO:0003676">
    <property type="term" value="F:nucleic acid binding"/>
    <property type="evidence" value="ECO:0007669"/>
    <property type="project" value="InterPro"/>
</dbReference>
<organism evidence="2 3">
    <name type="scientific">Saponaria officinalis</name>
    <name type="common">Common soapwort</name>
    <name type="synonym">Lychnis saponaria</name>
    <dbReference type="NCBI Taxonomy" id="3572"/>
    <lineage>
        <taxon>Eukaryota</taxon>
        <taxon>Viridiplantae</taxon>
        <taxon>Streptophyta</taxon>
        <taxon>Embryophyta</taxon>
        <taxon>Tracheophyta</taxon>
        <taxon>Spermatophyta</taxon>
        <taxon>Magnoliopsida</taxon>
        <taxon>eudicotyledons</taxon>
        <taxon>Gunneridae</taxon>
        <taxon>Pentapetalae</taxon>
        <taxon>Caryophyllales</taxon>
        <taxon>Caryophyllaceae</taxon>
        <taxon>Caryophylleae</taxon>
        <taxon>Saponaria</taxon>
    </lineage>
</organism>
<name>A0AAW1HZB6_SAPOF</name>